<feature type="domain" description="Acyltransferase 3" evidence="2">
    <location>
        <begin position="13"/>
        <end position="363"/>
    </location>
</feature>
<feature type="transmembrane region" description="Helical" evidence="1">
    <location>
        <begin position="186"/>
        <end position="204"/>
    </location>
</feature>
<dbReference type="AlphaFoldDB" id="A0A1U7CRU5"/>
<keyword evidence="1" id="KW-1133">Transmembrane helix</keyword>
<feature type="transmembrane region" description="Helical" evidence="1">
    <location>
        <begin position="52"/>
        <end position="79"/>
    </location>
</feature>
<protein>
    <recommendedName>
        <fullName evidence="2">Acyltransferase 3 domain-containing protein</fullName>
    </recommendedName>
</protein>
<dbReference type="GO" id="GO:0016020">
    <property type="term" value="C:membrane"/>
    <property type="evidence" value="ECO:0007669"/>
    <property type="project" value="TreeGrafter"/>
</dbReference>
<gene>
    <name evidence="3" type="ORF">BSF38_03195</name>
</gene>
<evidence type="ECO:0000256" key="1">
    <source>
        <dbReference type="SAM" id="Phobius"/>
    </source>
</evidence>
<reference evidence="4" key="1">
    <citation type="submission" date="2016-12" db="EMBL/GenBank/DDBJ databases">
        <title>Comparative genomics of four Isosphaeraceae planctomycetes: a common pool of plasmids and glycoside hydrolase genes.</title>
        <authorList>
            <person name="Ivanova A."/>
        </authorList>
    </citation>
    <scope>NUCLEOTIDE SEQUENCE [LARGE SCALE GENOMIC DNA]</scope>
    <source>
        <strain evidence="4">PX4</strain>
    </source>
</reference>
<dbReference type="KEGG" id="pbor:BSF38_03195"/>
<dbReference type="Proteomes" id="UP000186309">
    <property type="component" value="Chromosome"/>
</dbReference>
<feature type="transmembrane region" description="Helical" evidence="1">
    <location>
        <begin position="301"/>
        <end position="324"/>
    </location>
</feature>
<feature type="transmembrane region" description="Helical" evidence="1">
    <location>
        <begin position="243"/>
        <end position="264"/>
    </location>
</feature>
<keyword evidence="1" id="KW-0472">Membrane</keyword>
<feature type="transmembrane region" description="Helical" evidence="1">
    <location>
        <begin position="344"/>
        <end position="364"/>
    </location>
</feature>
<dbReference type="InterPro" id="IPR050879">
    <property type="entry name" value="Acyltransferase_3"/>
</dbReference>
<proteinExistence type="predicted"/>
<organism evidence="3 4">
    <name type="scientific">Paludisphaera borealis</name>
    <dbReference type="NCBI Taxonomy" id="1387353"/>
    <lineage>
        <taxon>Bacteria</taxon>
        <taxon>Pseudomonadati</taxon>
        <taxon>Planctomycetota</taxon>
        <taxon>Planctomycetia</taxon>
        <taxon>Isosphaerales</taxon>
        <taxon>Isosphaeraceae</taxon>
        <taxon>Paludisphaera</taxon>
    </lineage>
</organism>
<evidence type="ECO:0000259" key="2">
    <source>
        <dbReference type="Pfam" id="PF01757"/>
    </source>
</evidence>
<feature type="transmembrane region" description="Helical" evidence="1">
    <location>
        <begin position="100"/>
        <end position="120"/>
    </location>
</feature>
<keyword evidence="4" id="KW-1185">Reference proteome</keyword>
<dbReference type="PANTHER" id="PTHR23028:SF53">
    <property type="entry name" value="ACYL_TRANSF_3 DOMAIN-CONTAINING PROTEIN"/>
    <property type="match status" value="1"/>
</dbReference>
<dbReference type="GO" id="GO:0016747">
    <property type="term" value="F:acyltransferase activity, transferring groups other than amino-acyl groups"/>
    <property type="evidence" value="ECO:0007669"/>
    <property type="project" value="InterPro"/>
</dbReference>
<dbReference type="PANTHER" id="PTHR23028">
    <property type="entry name" value="ACETYLTRANSFERASE"/>
    <property type="match status" value="1"/>
</dbReference>
<evidence type="ECO:0000313" key="4">
    <source>
        <dbReference type="Proteomes" id="UP000186309"/>
    </source>
</evidence>
<feature type="transmembrane region" description="Helical" evidence="1">
    <location>
        <begin position="210"/>
        <end position="231"/>
    </location>
</feature>
<accession>A0A1U7CRU5</accession>
<feature type="transmembrane region" description="Helical" evidence="1">
    <location>
        <begin position="20"/>
        <end position="37"/>
    </location>
</feature>
<dbReference type="RefSeq" id="WP_076350969.1">
    <property type="nucleotide sequence ID" value="NZ_CP019082.1"/>
</dbReference>
<sequence length="400" mass="44454">MSKSATPLTSHEKIDVCRGLFAFLVVIAHGVDIAWTIHPHAPTVMPIWVHDLWLYVVAAGAYWVIGFFVISGYCIQLSVERQVRDGRFPLKTYLAARLTRILPLYYVALASAVVFEFLMAPARPGCWPNGLDLNTLTAQLIVVQNLSQTYGSFAPSWSITNEMFYYLFYGVVVVVALKRGVRPTTLGMLICLTAALSLEWAYFLHFRSNAYIRVPGLLFGLGVVWFQGAMVAENRDRLRDSKIARIASSLWPMVLVLAMVLWYFHTIHIQILYLILGAAFTLMLMRFAVVDRPGAVAPDRGALGTLIRAIGMASYPTYLFHGPFVMWLGSMMIRLNLVGDDWRVTWVVLSAAGIGSGLILGYVAERPLMAWRAGFLKRLKSEPPAPLAAGSPSPILGIQQ</sequence>
<dbReference type="Pfam" id="PF01757">
    <property type="entry name" value="Acyl_transf_3"/>
    <property type="match status" value="1"/>
</dbReference>
<dbReference type="InterPro" id="IPR002656">
    <property type="entry name" value="Acyl_transf_3_dom"/>
</dbReference>
<dbReference type="GO" id="GO:0009103">
    <property type="term" value="P:lipopolysaccharide biosynthetic process"/>
    <property type="evidence" value="ECO:0007669"/>
    <property type="project" value="TreeGrafter"/>
</dbReference>
<keyword evidence="1" id="KW-0812">Transmembrane</keyword>
<name>A0A1U7CRU5_9BACT</name>
<dbReference type="STRING" id="1387353.BSF38_03195"/>
<feature type="transmembrane region" description="Helical" evidence="1">
    <location>
        <begin position="163"/>
        <end position="181"/>
    </location>
</feature>
<feature type="transmembrane region" description="Helical" evidence="1">
    <location>
        <begin position="270"/>
        <end position="289"/>
    </location>
</feature>
<evidence type="ECO:0000313" key="3">
    <source>
        <dbReference type="EMBL" id="APW61670.1"/>
    </source>
</evidence>
<dbReference type="EMBL" id="CP019082">
    <property type="protein sequence ID" value="APW61670.1"/>
    <property type="molecule type" value="Genomic_DNA"/>
</dbReference>